<dbReference type="Proteomes" id="UP000235611">
    <property type="component" value="Unassembled WGS sequence"/>
</dbReference>
<dbReference type="Pfam" id="PF06986">
    <property type="entry name" value="F_T4SS_TraN"/>
    <property type="match status" value="2"/>
</dbReference>
<dbReference type="RefSeq" id="WP_102460315.1">
    <property type="nucleotide sequence ID" value="NZ_MCXS01000025.1"/>
</dbReference>
<proteinExistence type="predicted"/>
<evidence type="ECO:0000256" key="1">
    <source>
        <dbReference type="SAM" id="MobiDB-lite"/>
    </source>
</evidence>
<gene>
    <name evidence="2" type="ORF">BCS93_04245</name>
</gene>
<name>A0AAP8MYL2_9VIBR</name>
<accession>A0AAP8MYL2</accession>
<protein>
    <recommendedName>
        <fullName evidence="4">Conjugal transfer protein TraN</fullName>
    </recommendedName>
</protein>
<evidence type="ECO:0000313" key="2">
    <source>
        <dbReference type="EMBL" id="PMP14007.1"/>
    </source>
</evidence>
<reference evidence="3" key="1">
    <citation type="submission" date="2016-07" db="EMBL/GenBank/DDBJ databases">
        <title>Nontailed viruses are major unrecognized killers of bacteria in the ocean.</title>
        <authorList>
            <person name="Kauffman K."/>
            <person name="Hussain F."/>
            <person name="Yang J."/>
            <person name="Arevalo P."/>
            <person name="Brown J."/>
            <person name="Cutler M."/>
            <person name="Kelly L."/>
            <person name="Polz M.F."/>
        </authorList>
    </citation>
    <scope>NUCLEOTIDE SEQUENCE [LARGE SCALE GENOMIC DNA]</scope>
    <source>
        <strain evidence="3">10N.222.49.A5</strain>
    </source>
</reference>
<feature type="compositionally biased region" description="Polar residues" evidence="1">
    <location>
        <begin position="1222"/>
        <end position="1231"/>
    </location>
</feature>
<comment type="caution">
    <text evidence="2">The sequence shown here is derived from an EMBL/GenBank/DDBJ whole genome shotgun (WGS) entry which is preliminary data.</text>
</comment>
<evidence type="ECO:0008006" key="4">
    <source>
        <dbReference type="Google" id="ProtNLM"/>
    </source>
</evidence>
<dbReference type="InterPro" id="IPR014121">
    <property type="entry name" value="TraN_Ftype"/>
</dbReference>
<dbReference type="EMBL" id="MDBO01000036">
    <property type="protein sequence ID" value="PMP14007.1"/>
    <property type="molecule type" value="Genomic_DNA"/>
</dbReference>
<feature type="region of interest" description="Disordered" evidence="1">
    <location>
        <begin position="1219"/>
        <end position="1238"/>
    </location>
</feature>
<evidence type="ECO:0000313" key="3">
    <source>
        <dbReference type="Proteomes" id="UP000235611"/>
    </source>
</evidence>
<sequence length="1587" mass="173745">MLLHDRIKGVYGQLLTWLLLLTTQSMTAHLAYAQGDFYDAVNQANDYAKELRNQRSAPTFDANGNLTHNGQIILSTEELSGQRENSYVPADSNTYGNDAKTLMAGENAQRNYDQKTLETAETSGERAYHVTKSSFSRQKPDLSNDPLWSVTDDVFANLEEIAGDFANCEINTELVSSGRDIHVPKYETCNRLPAIEASFTIAHDYEVGVIRHKSGPVNLSPCGAGCLDVWIGTIGDNYWPGNCTIYEESMALEIIQPSAITSAVLARSKFDDYHQVWLNNTKVWNGPNELFPPETEGPCELKTSWDMTPNVDLLSYFTELTPLSDLNLKTRTSVSGNGEGYSAIRVHYDYNKLIYNDIWTNAEKITQAHEIKKQLDDGYCTGEIRCTDMPSLDADGCTTINGLRVCESNFGDNPMADLGISPFCRAVSVRSSCDFNSGEFCTTDMQGVEHCYDNSTENRNTCVEYEENPECSYVSTTCVEGAGGDSGNCYVQEDTYDCGFTVNDGVETEEEVLRCDGQLMCVGEGCYSPDRDEPNQDFAQVNAYMEMMKYAFADMTCEGIPDRPYDPNNPPEDYLPTPVCEDGYEYDPVAGECLRQLSCTYSENDFYASSPRNGIQILSNNAVIVDDKSILSCQPIKIGGITYTCGNAVNKIATDTFYEVCQNASTAVDPNGCPSPYHEVNQRTGNCEVPPILSCEEVDYTLEGQNTPFDGSDDVCNAPTMSVGYSCPTGYNYLNGTCSKTLTTSIKYRCSQGTLTGTQCKIVSNECRYDSANKVFNNVDAYCTGKTGGTNRNSGAYWNGANISSGYWTGAQTLTSSGTRNCGGSDGNSYNWSKSEQEICRSITEYRSATQYCDSGYTLSGSQCIKTVTSVPTKVCDSGYELTANGAYCIKQPPTMEVEYSCPPTYPNFSPEDMACKSQVTSPTDRFETPATPSCLVGYSFDSSSSMCVAESMLPISVCESGGTLQSGECQVAAETECRRDAQNHTNYTTSHVDGGNCYMADGLSFYRWDGGFVHTFPNANTTGNLPSIRVGNVVYSKRQNNAVVVGGTYCKWWANPGDFVEWQSEICRTTDPSSYPPTIRCESGYSLNADQTLCVKDGGAVEPTWSCPAFLPNFNNSTKMCSISATARVQTESDSISYTVAKEVLDTFLTPFEHMIGVLVPNATAEGEIPQTEEQKVTKESMQDYVGMQFVAAAVEAEAQKDMVAVGQQQVLSLAAPSPTPSMASYSDSPTPTPSLAEDYVPGENVSCQLFKGTASECKIAVGGIQDCCKNPTTVSLGDYISLLTKTIQFDALTGQVFGIEGYTGVWDVASNWTVDAATGAWNTVQGEFASAFDIALNESTGAATSGGAAGIGHSLMTYTNNYLTETFGGEIASMFFQTTGEGLVAWSAEMAAIGNAMMVVYYAYLAYVVFNLLVNIIYECEEEELDLAMKKDLFSTHYIGSYCKDDTLGACIEKRRVYCAYDSPLSRIMMEQIYAQPQMGLDWGSPKNPNCTGLAIEQLENVDWDAVNLDEWVGILIRTDNYTDMVNIDVESLTGSGSNLNYEMGESRQNVIDRNLERASEIDADQVRRDAYEDGWDLNSQPIVE</sequence>
<organism evidence="2 3">
    <name type="scientific">Vibrio breoganii</name>
    <dbReference type="NCBI Taxonomy" id="553239"/>
    <lineage>
        <taxon>Bacteria</taxon>
        <taxon>Pseudomonadati</taxon>
        <taxon>Pseudomonadota</taxon>
        <taxon>Gammaproteobacteria</taxon>
        <taxon>Vibrionales</taxon>
        <taxon>Vibrionaceae</taxon>
        <taxon>Vibrio</taxon>
    </lineage>
</organism>